<accession>A0A2Z2IWY8</accession>
<organism evidence="2 3">
    <name type="scientific">Corynebacterium striatum</name>
    <dbReference type="NCBI Taxonomy" id="43770"/>
    <lineage>
        <taxon>Bacteria</taxon>
        <taxon>Bacillati</taxon>
        <taxon>Actinomycetota</taxon>
        <taxon>Actinomycetes</taxon>
        <taxon>Mycobacteriales</taxon>
        <taxon>Corynebacteriaceae</taxon>
        <taxon>Corynebacterium</taxon>
    </lineage>
</organism>
<protein>
    <submittedName>
        <fullName evidence="2">Uncharacterized protein</fullName>
    </submittedName>
</protein>
<dbReference type="Proteomes" id="UP000250197">
    <property type="component" value="Chromosome"/>
</dbReference>
<feature type="transmembrane region" description="Helical" evidence="1">
    <location>
        <begin position="40"/>
        <end position="61"/>
    </location>
</feature>
<name>A0A2Z2IWY8_CORST</name>
<keyword evidence="1" id="KW-0472">Membrane</keyword>
<evidence type="ECO:0000256" key="1">
    <source>
        <dbReference type="SAM" id="Phobius"/>
    </source>
</evidence>
<evidence type="ECO:0000313" key="3">
    <source>
        <dbReference type="Proteomes" id="UP000250197"/>
    </source>
</evidence>
<proteinExistence type="predicted"/>
<reference evidence="2 3" key="1">
    <citation type="submission" date="2017-05" db="EMBL/GenBank/DDBJ databases">
        <title>Complete genome sequence of Corynebacterium striatum KC-Na-1 isolated from Neophocaena asiaeorientalis in Korea.</title>
        <authorList>
            <person name="Kim J.H."/>
            <person name="Lee K."/>
        </authorList>
    </citation>
    <scope>NUCLEOTIDE SEQUENCE [LARGE SCALE GENOMIC DNA]</scope>
    <source>
        <strain evidence="2 3">KC-Na-01</strain>
    </source>
</reference>
<sequence>MRMDKDPKFIRFPESLWAFVTIFPSDIIEKHGVEHFFNSGYLWIYSILGAILFGISMIMGEKAVSPWMHRVRSIFLFAATIAITAFFPSLVGRIVVAFLAICYFFWPNNHIAFRRAAA</sequence>
<keyword evidence="1" id="KW-0812">Transmembrane</keyword>
<keyword evidence="1" id="KW-1133">Transmembrane helix</keyword>
<dbReference type="KEGG" id="cstr:CBE89_01440"/>
<gene>
    <name evidence="2" type="ORF">CBE89_01440</name>
</gene>
<evidence type="ECO:0000313" key="2">
    <source>
        <dbReference type="EMBL" id="ART20313.1"/>
    </source>
</evidence>
<feature type="transmembrane region" description="Helical" evidence="1">
    <location>
        <begin position="73"/>
        <end position="106"/>
    </location>
</feature>
<dbReference type="EMBL" id="CP021252">
    <property type="protein sequence ID" value="ART20313.1"/>
    <property type="molecule type" value="Genomic_DNA"/>
</dbReference>
<dbReference type="AlphaFoldDB" id="A0A2Z2IWY8"/>